<feature type="compositionally biased region" description="Polar residues" evidence="10">
    <location>
        <begin position="141"/>
        <end position="177"/>
    </location>
</feature>
<comment type="subcellular location">
    <subcellularLocation>
        <location evidence="1">Cell membrane</location>
        <topology evidence="1">Multi-pass membrane protein</topology>
    </subcellularLocation>
</comment>
<evidence type="ECO:0000256" key="4">
    <source>
        <dbReference type="ARBA" id="ARBA00022475"/>
    </source>
</evidence>
<dbReference type="SMART" id="SM00326">
    <property type="entry name" value="SH3"/>
    <property type="match status" value="1"/>
</dbReference>
<feature type="compositionally biased region" description="Low complexity" evidence="10">
    <location>
        <begin position="261"/>
        <end position="272"/>
    </location>
</feature>
<dbReference type="AlphaFoldDB" id="F4R840"/>
<keyword evidence="6 11" id="KW-1133">Transmembrane helix</keyword>
<feature type="transmembrane region" description="Helical" evidence="11">
    <location>
        <begin position="16"/>
        <end position="36"/>
    </location>
</feature>
<dbReference type="SUPFAM" id="SSF50044">
    <property type="entry name" value="SH3-domain"/>
    <property type="match status" value="1"/>
</dbReference>
<dbReference type="GeneID" id="18935733"/>
<dbReference type="KEGG" id="mlr:MELLADRAFT_90936"/>
<gene>
    <name evidence="13" type="ORF">MELLADRAFT_90936</name>
</gene>
<evidence type="ECO:0000256" key="3">
    <source>
        <dbReference type="ARBA" id="ARBA00022443"/>
    </source>
</evidence>
<dbReference type="PROSITE" id="PS50002">
    <property type="entry name" value="SH3"/>
    <property type="match status" value="1"/>
</dbReference>
<dbReference type="PRINTS" id="PR00452">
    <property type="entry name" value="SH3DOMAIN"/>
</dbReference>
<dbReference type="OrthoDB" id="5983572at2759"/>
<dbReference type="InterPro" id="IPR035522">
    <property type="entry name" value="Sho1_SH3"/>
</dbReference>
<feature type="compositionally biased region" description="Low complexity" evidence="10">
    <location>
        <begin position="314"/>
        <end position="333"/>
    </location>
</feature>
<evidence type="ECO:0000256" key="1">
    <source>
        <dbReference type="ARBA" id="ARBA00004651"/>
    </source>
</evidence>
<reference evidence="14" key="1">
    <citation type="journal article" date="2011" name="Proc. Natl. Acad. Sci. U.S.A.">
        <title>Obligate biotrophy features unraveled by the genomic analysis of rust fungi.</title>
        <authorList>
            <person name="Duplessis S."/>
            <person name="Cuomo C.A."/>
            <person name="Lin Y.-C."/>
            <person name="Aerts A."/>
            <person name="Tisserant E."/>
            <person name="Veneault-Fourrey C."/>
            <person name="Joly D.L."/>
            <person name="Hacquard S."/>
            <person name="Amselem J."/>
            <person name="Cantarel B.L."/>
            <person name="Chiu R."/>
            <person name="Coutinho P.M."/>
            <person name="Feau N."/>
            <person name="Field M."/>
            <person name="Frey P."/>
            <person name="Gelhaye E."/>
            <person name="Goldberg J."/>
            <person name="Grabherr M.G."/>
            <person name="Kodira C.D."/>
            <person name="Kohler A."/>
            <person name="Kuees U."/>
            <person name="Lindquist E.A."/>
            <person name="Lucas S.M."/>
            <person name="Mago R."/>
            <person name="Mauceli E."/>
            <person name="Morin E."/>
            <person name="Murat C."/>
            <person name="Pangilinan J.L."/>
            <person name="Park R."/>
            <person name="Pearson M."/>
            <person name="Quesneville H."/>
            <person name="Rouhier N."/>
            <person name="Sakthikumar S."/>
            <person name="Salamov A.A."/>
            <person name="Schmutz J."/>
            <person name="Selles B."/>
            <person name="Shapiro H."/>
            <person name="Tanguay P."/>
            <person name="Tuskan G.A."/>
            <person name="Henrissat B."/>
            <person name="Van de Peer Y."/>
            <person name="Rouze P."/>
            <person name="Ellis J.G."/>
            <person name="Dodds P.N."/>
            <person name="Schein J.E."/>
            <person name="Zhong S."/>
            <person name="Hamelin R.C."/>
            <person name="Grigoriev I.V."/>
            <person name="Szabo L.J."/>
            <person name="Martin F."/>
        </authorList>
    </citation>
    <scope>NUCLEOTIDE SEQUENCE [LARGE SCALE GENOMIC DNA]</scope>
    <source>
        <strain evidence="14">98AG31 / pathotype 3-4-7</strain>
    </source>
</reference>
<organism evidence="14">
    <name type="scientific">Melampsora larici-populina (strain 98AG31 / pathotype 3-4-7)</name>
    <name type="common">Poplar leaf rust fungus</name>
    <dbReference type="NCBI Taxonomy" id="747676"/>
    <lineage>
        <taxon>Eukaryota</taxon>
        <taxon>Fungi</taxon>
        <taxon>Dikarya</taxon>
        <taxon>Basidiomycota</taxon>
        <taxon>Pucciniomycotina</taxon>
        <taxon>Pucciniomycetes</taxon>
        <taxon>Pucciniales</taxon>
        <taxon>Melampsoraceae</taxon>
        <taxon>Melampsora</taxon>
    </lineage>
</organism>
<dbReference type="Proteomes" id="UP000001072">
    <property type="component" value="Unassembled WGS sequence"/>
</dbReference>
<dbReference type="Gene3D" id="2.30.30.40">
    <property type="entry name" value="SH3 Domains"/>
    <property type="match status" value="1"/>
</dbReference>
<feature type="transmembrane region" description="Helical" evidence="11">
    <location>
        <begin position="43"/>
        <end position="66"/>
    </location>
</feature>
<feature type="compositionally biased region" description="Pro residues" evidence="10">
    <location>
        <begin position="273"/>
        <end position="283"/>
    </location>
</feature>
<dbReference type="VEuPathDB" id="FungiDB:MELLADRAFT_90936"/>
<name>F4R840_MELLP</name>
<dbReference type="STRING" id="747676.F4R840"/>
<protein>
    <recommendedName>
        <fullName evidence="12">SH3 domain-containing protein</fullName>
    </recommendedName>
</protein>
<dbReference type="EMBL" id="GL883092">
    <property type="protein sequence ID" value="EGG11682.1"/>
    <property type="molecule type" value="Genomic_DNA"/>
</dbReference>
<accession>F4R840</accession>
<dbReference type="PROSITE" id="PS51257">
    <property type="entry name" value="PROKAR_LIPOPROTEIN"/>
    <property type="match status" value="1"/>
</dbReference>
<keyword evidence="3 9" id="KW-0728">SH3 domain</keyword>
<evidence type="ECO:0000256" key="10">
    <source>
        <dbReference type="SAM" id="MobiDB-lite"/>
    </source>
</evidence>
<dbReference type="HOGENOM" id="CLU_043316_2_0_1"/>
<keyword evidence="4" id="KW-1003">Cell membrane</keyword>
<evidence type="ECO:0000256" key="9">
    <source>
        <dbReference type="PROSITE-ProRule" id="PRU00192"/>
    </source>
</evidence>
<feature type="compositionally biased region" description="Polar residues" evidence="10">
    <location>
        <begin position="237"/>
        <end position="260"/>
    </location>
</feature>
<keyword evidence="8 11" id="KW-0472">Membrane</keyword>
<evidence type="ECO:0000256" key="5">
    <source>
        <dbReference type="ARBA" id="ARBA00022692"/>
    </source>
</evidence>
<feature type="compositionally biased region" description="Low complexity" evidence="10">
    <location>
        <begin position="178"/>
        <end position="202"/>
    </location>
</feature>
<dbReference type="RefSeq" id="XP_007405317.1">
    <property type="nucleotide sequence ID" value="XM_007405255.1"/>
</dbReference>
<evidence type="ECO:0000256" key="2">
    <source>
        <dbReference type="ARBA" id="ARBA00009739"/>
    </source>
</evidence>
<feature type="region of interest" description="Disordered" evidence="10">
    <location>
        <begin position="311"/>
        <end position="334"/>
    </location>
</feature>
<dbReference type="CDD" id="cd11855">
    <property type="entry name" value="SH3_Sho1p"/>
    <property type="match status" value="1"/>
</dbReference>
<proteinExistence type="inferred from homology"/>
<dbReference type="InterPro" id="IPR001452">
    <property type="entry name" value="SH3_domain"/>
</dbReference>
<feature type="domain" description="SH3" evidence="12">
    <location>
        <begin position="333"/>
        <end position="394"/>
    </location>
</feature>
<dbReference type="GO" id="GO:0005886">
    <property type="term" value="C:plasma membrane"/>
    <property type="evidence" value="ECO:0007669"/>
    <property type="project" value="UniProtKB-SubCell"/>
</dbReference>
<dbReference type="eggNOG" id="ENOG502QW7A">
    <property type="taxonomic scope" value="Eukaryota"/>
</dbReference>
<evidence type="ECO:0000256" key="8">
    <source>
        <dbReference type="ARBA" id="ARBA00023136"/>
    </source>
</evidence>
<keyword evidence="5 11" id="KW-0812">Transmembrane</keyword>
<comment type="similarity">
    <text evidence="2">Belongs to the SHO1 family.</text>
</comment>
<keyword evidence="14" id="KW-1185">Reference proteome</keyword>
<evidence type="ECO:0000256" key="11">
    <source>
        <dbReference type="SAM" id="Phobius"/>
    </source>
</evidence>
<evidence type="ECO:0000256" key="7">
    <source>
        <dbReference type="ARBA" id="ARBA00023016"/>
    </source>
</evidence>
<feature type="region of interest" description="Disordered" evidence="10">
    <location>
        <begin position="138"/>
        <end position="283"/>
    </location>
</feature>
<evidence type="ECO:0000313" key="13">
    <source>
        <dbReference type="EMBL" id="EGG11682.1"/>
    </source>
</evidence>
<evidence type="ECO:0000256" key="6">
    <source>
        <dbReference type="ARBA" id="ARBA00022989"/>
    </source>
</evidence>
<dbReference type="InterPro" id="IPR036028">
    <property type="entry name" value="SH3-like_dom_sf"/>
</dbReference>
<keyword evidence="7" id="KW-0346">Stress response</keyword>
<evidence type="ECO:0000313" key="14">
    <source>
        <dbReference type="Proteomes" id="UP000001072"/>
    </source>
</evidence>
<feature type="compositionally biased region" description="Polar residues" evidence="10">
    <location>
        <begin position="210"/>
        <end position="220"/>
    </location>
</feature>
<dbReference type="Pfam" id="PF00018">
    <property type="entry name" value="SH3_1"/>
    <property type="match status" value="1"/>
</dbReference>
<evidence type="ECO:0000259" key="12">
    <source>
        <dbReference type="PROSITE" id="PS50002"/>
    </source>
</evidence>
<dbReference type="InParanoid" id="F4R840"/>
<sequence length="394" mass="42996">MTCVGRDIEHQYTSQLATLVSVNVVIGVLSCNLGIYAKQEISVMIFGIGWLVLSVINLAWMVYFTAPENSALLSMLNPGYQRKQIIRSSINLRRSGLYDDPPNVHNVVLGYAPANQSRSEDVGGRVAPRGDISVDYYDNKMASTDDGSSYHQTCLPNLQGSRVPNPITNVASFVPTSQTQYTQNPVPQQQPTQLPQQPQQQQRSFEAPQSVYTPQPTQPLRPTHLQPHSQPPLPYGSNVNNVNSDNRGLPSCSVNSIDQQSSSELSSNNLNPHSPPLISPIPPPIPNFTPLTTNRIGSALFSDDSCFAGLSSPVQQDNSNQSVTQSQTSQTSQASFPARALFSYKASPADPRELSIEKGEVVEIHDSHGKWWRAQKKDGTSGILPSNYVALISA</sequence>